<keyword evidence="1" id="KW-0812">Transmembrane</keyword>
<feature type="transmembrane region" description="Helical" evidence="1">
    <location>
        <begin position="21"/>
        <end position="44"/>
    </location>
</feature>
<organism evidence="2 3">
    <name type="scientific">Paramecium octaurelia</name>
    <dbReference type="NCBI Taxonomy" id="43137"/>
    <lineage>
        <taxon>Eukaryota</taxon>
        <taxon>Sar</taxon>
        <taxon>Alveolata</taxon>
        <taxon>Ciliophora</taxon>
        <taxon>Intramacronucleata</taxon>
        <taxon>Oligohymenophorea</taxon>
        <taxon>Peniculida</taxon>
        <taxon>Parameciidae</taxon>
        <taxon>Paramecium</taxon>
    </lineage>
</organism>
<keyword evidence="1" id="KW-1133">Transmembrane helix</keyword>
<proteinExistence type="predicted"/>
<name>A0A8S1VQY3_PAROT</name>
<protein>
    <recommendedName>
        <fullName evidence="4">Cache domain-containing protein</fullName>
    </recommendedName>
</protein>
<gene>
    <name evidence="2" type="ORF">POCTA_138.1.T0740077</name>
</gene>
<evidence type="ECO:0000256" key="1">
    <source>
        <dbReference type="SAM" id="Phobius"/>
    </source>
</evidence>
<dbReference type="AlphaFoldDB" id="A0A8S1VQY3"/>
<dbReference type="Proteomes" id="UP000683925">
    <property type="component" value="Unassembled WGS sequence"/>
</dbReference>
<keyword evidence="3" id="KW-1185">Reference proteome</keyword>
<dbReference type="OrthoDB" id="300096at2759"/>
<comment type="caution">
    <text evidence="2">The sequence shown here is derived from an EMBL/GenBank/DDBJ whole genome shotgun (WGS) entry which is preliminary data.</text>
</comment>
<dbReference type="EMBL" id="CAJJDP010000073">
    <property type="protein sequence ID" value="CAD8179964.1"/>
    <property type="molecule type" value="Genomic_DNA"/>
</dbReference>
<feature type="transmembrane region" description="Helical" evidence="1">
    <location>
        <begin position="379"/>
        <end position="405"/>
    </location>
</feature>
<reference evidence="2" key="1">
    <citation type="submission" date="2021-01" db="EMBL/GenBank/DDBJ databases">
        <authorList>
            <consortium name="Genoscope - CEA"/>
            <person name="William W."/>
        </authorList>
    </citation>
    <scope>NUCLEOTIDE SEQUENCE</scope>
</reference>
<keyword evidence="1" id="KW-0472">Membrane</keyword>
<evidence type="ECO:0008006" key="4">
    <source>
        <dbReference type="Google" id="ProtNLM"/>
    </source>
</evidence>
<evidence type="ECO:0000313" key="2">
    <source>
        <dbReference type="EMBL" id="CAD8179964.1"/>
    </source>
</evidence>
<accession>A0A8S1VQY3</accession>
<evidence type="ECO:0000313" key="3">
    <source>
        <dbReference type="Proteomes" id="UP000683925"/>
    </source>
</evidence>
<dbReference type="OMA" id="YNATEYS"/>
<sequence>MNNIKASKSLFAFIRNWRFRSQVLGAQTIFIIIVILIAAGYFIFAQSFLIQEISQQSFIILAQRILSKQSYIYSILNKKQLQQGLMLTNTTLKVINSLFEQQQNTNIRFQYHINSCDEFKSHSGFLSKFANSSCYCYGMPYNATEYSQHKDQMSLGNLLLYTYPIQNKLYRTYFASNSKDQFYVFQPCDYYPPTYDPSLRPWFIDHNQSLNEVQNSEPYFAFSGGITLTKTLNLRGLKNEVKGIIATDIIMKIFFPQDESYPYNFVLIDSAGHILLSNHYNLKSTRVDFYYNQSVTGFDSQDFQTIMNFSKGLYYENYCEIPIDQTLCLHDKTNNKDYYVKVQKLDQENYYLISKFDQAEYKSNVDMLVDEVNSQSQKIIYNFVLSILISLLLCGCCYLFTIFILEKPLYKLMNLSLKRNQMLSSIFQQIKLQHFTNDTIDKLADAFTGLINYDNRLKNTFNNSTKQELEEIFSYLPQNVTVTRNLLLLIQEKLPDYKKQNKSLFYLNTLDNLKAIKEFLINERKILSI</sequence>